<dbReference type="EMBL" id="BORP01000006">
    <property type="protein sequence ID" value="GIO28360.1"/>
    <property type="molecule type" value="Genomic_DNA"/>
</dbReference>
<protein>
    <submittedName>
        <fullName evidence="2">Uncharacterized protein</fullName>
    </submittedName>
</protein>
<dbReference type="Proteomes" id="UP000676917">
    <property type="component" value="Unassembled WGS sequence"/>
</dbReference>
<evidence type="ECO:0000313" key="3">
    <source>
        <dbReference type="Proteomes" id="UP000676917"/>
    </source>
</evidence>
<comment type="caution">
    <text evidence="2">The sequence shown here is derived from an EMBL/GenBank/DDBJ whole genome shotgun (WGS) entry which is preliminary data.</text>
</comment>
<name>A0A920C707_9BACI</name>
<keyword evidence="1" id="KW-0812">Transmembrane</keyword>
<accession>A0A920C707</accession>
<organism evidence="2 3">
    <name type="scientific">Ornithinibacillus bavariensis</name>
    <dbReference type="NCBI Taxonomy" id="545502"/>
    <lineage>
        <taxon>Bacteria</taxon>
        <taxon>Bacillati</taxon>
        <taxon>Bacillota</taxon>
        <taxon>Bacilli</taxon>
        <taxon>Bacillales</taxon>
        <taxon>Bacillaceae</taxon>
        <taxon>Ornithinibacillus</taxon>
    </lineage>
</organism>
<sequence>MKTKIFLYSLLLSYLTIFLFAKNIEGDKVLGYPISFLTYYDIEYWYTSPLSVLNPFNVVNISLNVAAFLVNAMVYFFILLFGIKLYKKLTIKFFS</sequence>
<gene>
    <name evidence="2" type="ORF">J43TS3_29710</name>
</gene>
<keyword evidence="1" id="KW-1133">Transmembrane helix</keyword>
<proteinExistence type="predicted"/>
<keyword evidence="3" id="KW-1185">Reference proteome</keyword>
<reference evidence="2" key="1">
    <citation type="submission" date="2021-03" db="EMBL/GenBank/DDBJ databases">
        <title>Antimicrobial resistance genes in bacteria isolated from Japanese honey, and their potential for conferring macrolide and lincosamide resistance in the American foulbrood pathogen Paenibacillus larvae.</title>
        <authorList>
            <person name="Okamoto M."/>
            <person name="Kumagai M."/>
            <person name="Kanamori H."/>
            <person name="Takamatsu D."/>
        </authorList>
    </citation>
    <scope>NUCLEOTIDE SEQUENCE</scope>
    <source>
        <strain evidence="2">J43TS3</strain>
    </source>
</reference>
<dbReference type="RefSeq" id="WP_212921804.1">
    <property type="nucleotide sequence ID" value="NZ_BORP01000006.1"/>
</dbReference>
<evidence type="ECO:0000256" key="1">
    <source>
        <dbReference type="SAM" id="Phobius"/>
    </source>
</evidence>
<evidence type="ECO:0000313" key="2">
    <source>
        <dbReference type="EMBL" id="GIO28360.1"/>
    </source>
</evidence>
<feature type="transmembrane region" description="Helical" evidence="1">
    <location>
        <begin position="61"/>
        <end position="83"/>
    </location>
</feature>
<keyword evidence="1" id="KW-0472">Membrane</keyword>
<dbReference type="AlphaFoldDB" id="A0A920C707"/>